<feature type="transmembrane region" description="Helical" evidence="6">
    <location>
        <begin position="70"/>
        <end position="89"/>
    </location>
</feature>
<gene>
    <name evidence="7" type="ORF">GCM10007380_34780</name>
</gene>
<dbReference type="EMBL" id="BMHB01000002">
    <property type="protein sequence ID" value="GGI16802.1"/>
    <property type="molecule type" value="Genomic_DNA"/>
</dbReference>
<dbReference type="PANTHER" id="PTHR40035:SF1">
    <property type="entry name" value="ATP SYNTHASE PROTEIN I"/>
    <property type="match status" value="1"/>
</dbReference>
<feature type="transmembrane region" description="Helical" evidence="6">
    <location>
        <begin position="9"/>
        <end position="26"/>
    </location>
</feature>
<proteinExistence type="predicted"/>
<dbReference type="AlphaFoldDB" id="A0A8J3ATZ1"/>
<evidence type="ECO:0000256" key="1">
    <source>
        <dbReference type="ARBA" id="ARBA00004651"/>
    </source>
</evidence>
<organism evidence="7 8">
    <name type="scientific">Gottfriedia solisilvae</name>
    <dbReference type="NCBI Taxonomy" id="1516104"/>
    <lineage>
        <taxon>Bacteria</taxon>
        <taxon>Bacillati</taxon>
        <taxon>Bacillota</taxon>
        <taxon>Bacilli</taxon>
        <taxon>Bacillales</taxon>
        <taxon>Bacillaceae</taxon>
        <taxon>Gottfriedia</taxon>
    </lineage>
</organism>
<keyword evidence="4 6" id="KW-1133">Transmembrane helix</keyword>
<evidence type="ECO:0000313" key="8">
    <source>
        <dbReference type="Proteomes" id="UP000626244"/>
    </source>
</evidence>
<dbReference type="RefSeq" id="WP_088001391.1">
    <property type="nucleotide sequence ID" value="NZ_BMHB01000002.1"/>
</dbReference>
<dbReference type="Proteomes" id="UP000626244">
    <property type="component" value="Unassembled WGS sequence"/>
</dbReference>
<keyword evidence="3 6" id="KW-0812">Transmembrane</keyword>
<dbReference type="GO" id="GO:0005886">
    <property type="term" value="C:plasma membrane"/>
    <property type="evidence" value="ECO:0007669"/>
    <property type="project" value="UniProtKB-SubCell"/>
</dbReference>
<keyword evidence="8" id="KW-1185">Reference proteome</keyword>
<dbReference type="Pfam" id="PF03899">
    <property type="entry name" value="ATP-synt_I"/>
    <property type="match status" value="1"/>
</dbReference>
<accession>A0A8J3ATZ1</accession>
<evidence type="ECO:0000256" key="2">
    <source>
        <dbReference type="ARBA" id="ARBA00022475"/>
    </source>
</evidence>
<keyword evidence="5 6" id="KW-0472">Membrane</keyword>
<feature type="transmembrane region" description="Helical" evidence="6">
    <location>
        <begin position="32"/>
        <end position="50"/>
    </location>
</feature>
<evidence type="ECO:0000256" key="3">
    <source>
        <dbReference type="ARBA" id="ARBA00022692"/>
    </source>
</evidence>
<comment type="subcellular location">
    <subcellularLocation>
        <location evidence="1">Cell membrane</location>
        <topology evidence="1">Multi-pass membrane protein</topology>
    </subcellularLocation>
</comment>
<feature type="transmembrane region" description="Helical" evidence="6">
    <location>
        <begin position="95"/>
        <end position="115"/>
    </location>
</feature>
<evidence type="ECO:0000256" key="5">
    <source>
        <dbReference type="ARBA" id="ARBA00023136"/>
    </source>
</evidence>
<protein>
    <submittedName>
        <fullName evidence="7">ATP synthase subunit I</fullName>
    </submittedName>
</protein>
<evidence type="ECO:0000256" key="6">
    <source>
        <dbReference type="SAM" id="Phobius"/>
    </source>
</evidence>
<dbReference type="InterPro" id="IPR039072">
    <property type="entry name" value="ATP_synth_I_Bacilli"/>
</dbReference>
<sequence length="126" mass="14523">MQKEHFRRFARDMLYITALAVLGWAFTDYKTIFTGYILGIVTSFYCIWILHRKINTFFDRVLKQQKVRSLGTVICLSAVALAMVIALRYDDFVNIPALTVGLMTGHLVIMINFALQHTSFARKRGE</sequence>
<comment type="caution">
    <text evidence="7">The sequence shown here is derived from an EMBL/GenBank/DDBJ whole genome shotgun (WGS) entry which is preliminary data.</text>
</comment>
<dbReference type="PANTHER" id="PTHR40035">
    <property type="entry name" value="ATP SYNTHASE PROTEIN I"/>
    <property type="match status" value="1"/>
</dbReference>
<dbReference type="OrthoDB" id="2355635at2"/>
<keyword evidence="2" id="KW-1003">Cell membrane</keyword>
<evidence type="ECO:0000256" key="4">
    <source>
        <dbReference type="ARBA" id="ARBA00022989"/>
    </source>
</evidence>
<name>A0A8J3ATZ1_9BACI</name>
<evidence type="ECO:0000313" key="7">
    <source>
        <dbReference type="EMBL" id="GGI16802.1"/>
    </source>
</evidence>
<reference evidence="8" key="1">
    <citation type="journal article" date="2019" name="Int. J. Syst. Evol. Microbiol.">
        <title>The Global Catalogue of Microorganisms (GCM) 10K type strain sequencing project: providing services to taxonomists for standard genome sequencing and annotation.</title>
        <authorList>
            <consortium name="The Broad Institute Genomics Platform"/>
            <consortium name="The Broad Institute Genome Sequencing Center for Infectious Disease"/>
            <person name="Wu L."/>
            <person name="Ma J."/>
        </authorList>
    </citation>
    <scope>NUCLEOTIDE SEQUENCE [LARGE SCALE GENOMIC DNA]</scope>
    <source>
        <strain evidence="8">CGMCC 1.14993</strain>
    </source>
</reference>
<dbReference type="InterPro" id="IPR005598">
    <property type="entry name" value="ATP_synth_I"/>
</dbReference>